<sequence length="52" mass="6073">MTAPLCWFVPDTFQDACQFGENNAICMIFSFINLFLKEKFLCVVGRNHELRN</sequence>
<name>A0A7S4ZRM2_RHIRH</name>
<protein>
    <submittedName>
        <fullName evidence="1">Uncharacterized protein</fullName>
    </submittedName>
</protein>
<evidence type="ECO:0000313" key="1">
    <source>
        <dbReference type="EMBL" id="QCL09447.1"/>
    </source>
</evidence>
<proteinExistence type="predicted"/>
<dbReference type="EMBL" id="MK318969">
    <property type="protein sequence ID" value="QCL09447.1"/>
    <property type="molecule type" value="Genomic_DNA"/>
</dbReference>
<organism evidence="1">
    <name type="scientific">Rhizobium rhizogenes</name>
    <name type="common">Agrobacterium rhizogenes</name>
    <dbReference type="NCBI Taxonomy" id="359"/>
    <lineage>
        <taxon>Bacteria</taxon>
        <taxon>Pseudomonadati</taxon>
        <taxon>Pseudomonadota</taxon>
        <taxon>Alphaproteobacteria</taxon>
        <taxon>Hyphomicrobiales</taxon>
        <taxon>Rhizobiaceae</taxon>
        <taxon>Rhizobium/Agrobacterium group</taxon>
        <taxon>Rhizobium</taxon>
    </lineage>
</organism>
<keyword evidence="1" id="KW-0614">Plasmid</keyword>
<reference evidence="1" key="1">
    <citation type="submission" date="2018-12" db="EMBL/GenBank/DDBJ databases">
        <title>Three Rhizobium rhizogenes strains isolated from the same crown gall tumor carry diverse plasmids.</title>
        <authorList>
            <person name="Pulawska J."/>
            <person name="Kuzmanovic N."/>
        </authorList>
    </citation>
    <scope>NUCLEOTIDE SEQUENCE</scope>
    <source>
        <strain evidence="1">C5.7</strain>
        <plasmid evidence="1">pC5.7c</plasmid>
    </source>
</reference>
<dbReference type="AlphaFoldDB" id="A0A7S4ZRM2"/>
<gene>
    <name evidence="1" type="ORF">pC5.7c_580</name>
</gene>
<accession>A0A7S4ZRM2</accession>
<geneLocation type="plasmid" evidence="1">
    <name>pC5.7c</name>
</geneLocation>